<reference evidence="8 9" key="1">
    <citation type="submission" date="2020-04" db="EMBL/GenBank/DDBJ databases">
        <title>Gordonia sp. nov. TBRC 11910.</title>
        <authorList>
            <person name="Suriyachadkun C."/>
        </authorList>
    </citation>
    <scope>NUCLEOTIDE SEQUENCE [LARGE SCALE GENOMIC DNA]</scope>
    <source>
        <strain evidence="8 9">TBRC 11910</strain>
    </source>
</reference>
<dbReference type="Proteomes" id="UP000550729">
    <property type="component" value="Unassembled WGS sequence"/>
</dbReference>
<dbReference type="Gene3D" id="3.50.50.60">
    <property type="entry name" value="FAD/NAD(P)-binding domain"/>
    <property type="match status" value="1"/>
</dbReference>
<comment type="caution">
    <text evidence="8">The sequence shown here is derived from an EMBL/GenBank/DDBJ whole genome shotgun (WGS) entry which is preliminary data.</text>
</comment>
<evidence type="ECO:0000256" key="3">
    <source>
        <dbReference type="ARBA" id="ARBA00022630"/>
    </source>
</evidence>
<dbReference type="PANTHER" id="PTHR43872:SF1">
    <property type="entry name" value="MONOOXYGENASE, PUTATIVE (AFU_ORTHOLOGUE AFUA_8G02570)-RELATED"/>
    <property type="match status" value="1"/>
</dbReference>
<evidence type="ECO:0000256" key="2">
    <source>
        <dbReference type="ARBA" id="ARBA00010139"/>
    </source>
</evidence>
<dbReference type="InterPro" id="IPR051820">
    <property type="entry name" value="FAD-binding_MO"/>
</dbReference>
<dbReference type="InterPro" id="IPR036188">
    <property type="entry name" value="FAD/NAD-bd_sf"/>
</dbReference>
<comment type="similarity">
    <text evidence="2">Belongs to the FAD-binding monooxygenase family.</text>
</comment>
<evidence type="ECO:0000256" key="1">
    <source>
        <dbReference type="ARBA" id="ARBA00001974"/>
    </source>
</evidence>
<keyword evidence="9" id="KW-1185">Reference proteome</keyword>
<proteinExistence type="inferred from homology"/>
<dbReference type="GO" id="GO:0050661">
    <property type="term" value="F:NADP binding"/>
    <property type="evidence" value="ECO:0007669"/>
    <property type="project" value="InterPro"/>
</dbReference>
<dbReference type="AlphaFoldDB" id="A0A848KZR4"/>
<evidence type="ECO:0000256" key="5">
    <source>
        <dbReference type="ARBA" id="ARBA00022857"/>
    </source>
</evidence>
<accession>A0A848KZR4</accession>
<dbReference type="InterPro" id="IPR020946">
    <property type="entry name" value="Flavin_mOase-like"/>
</dbReference>
<dbReference type="PANTHER" id="PTHR43872">
    <property type="entry name" value="MONOOXYGENASE, PUTATIVE (AFU_ORTHOLOGUE AFUA_8G02570)-RELATED"/>
    <property type="match status" value="1"/>
</dbReference>
<keyword evidence="4" id="KW-0274">FAD</keyword>
<keyword evidence="7" id="KW-0503">Monooxygenase</keyword>
<sequence length="497" mass="55536">MSSNSSSSNSPQHSDVLIVGAGLSGIDAAYRIHEQNPQLTYTIVEQRERIGGTWDLFRYPGVRSDSDIFTLSFPFRPWRKTRTIAEGDEIREYLEDTAREFGIDENIRYGIRVESANFDSTTDLWTVVGKSGDDDRVFTARFLYVCTGYYRYDEGYLPEFPGIENFGGRVVHPQFWPDDLDYAGKKVVVIGSGATAVTLIPSMADDVEKITMLQRSPTYMLALPESDIMTKAMLKVLPASWAHRALRVRNAIGTFAFYMYCRLFPKLSRRTIRTIAKAMLPDGYPVDVHFKPKYEPWDQRLCVIPDGDLYTAISKGKAEVVTDTVDHITESGIVLTSGQTLDADIIVTATGLQLVAFGGASLSIDGVEFKPADKYAYRGYMLNDVPNMAWSVGYTNASWTLRVDLTSQAVAKLLKYMGEQGYTHAYPTAGDEVMHDHALLELNSGYVQRAAGSLPKASDRNPWQVRHNLVLDAYDARRYDLTEAMVFGSVKEAELAG</sequence>
<evidence type="ECO:0000256" key="4">
    <source>
        <dbReference type="ARBA" id="ARBA00022827"/>
    </source>
</evidence>
<dbReference type="EMBL" id="JABBNB010000009">
    <property type="protein sequence ID" value="NMO01691.1"/>
    <property type="molecule type" value="Genomic_DNA"/>
</dbReference>
<keyword evidence="3" id="KW-0285">Flavoprotein</keyword>
<protein>
    <submittedName>
        <fullName evidence="8">NAD(P)/FAD-dependent oxidoreductase</fullName>
    </submittedName>
</protein>
<dbReference type="Pfam" id="PF00743">
    <property type="entry name" value="FMO-like"/>
    <property type="match status" value="1"/>
</dbReference>
<evidence type="ECO:0000313" key="8">
    <source>
        <dbReference type="EMBL" id="NMO01691.1"/>
    </source>
</evidence>
<evidence type="ECO:0000256" key="7">
    <source>
        <dbReference type="ARBA" id="ARBA00023033"/>
    </source>
</evidence>
<dbReference type="FunFam" id="3.50.50.60:FF:000228">
    <property type="entry name" value="FAD-containing monooxygenase EthA"/>
    <property type="match status" value="1"/>
</dbReference>
<gene>
    <name evidence="8" type="ORF">HH308_10745</name>
</gene>
<keyword evidence="6" id="KW-0560">Oxidoreductase</keyword>
<dbReference type="GO" id="GO:0050660">
    <property type="term" value="F:flavin adenine dinucleotide binding"/>
    <property type="evidence" value="ECO:0007669"/>
    <property type="project" value="InterPro"/>
</dbReference>
<dbReference type="SUPFAM" id="SSF51905">
    <property type="entry name" value="FAD/NAD(P)-binding domain"/>
    <property type="match status" value="1"/>
</dbReference>
<keyword evidence="5" id="KW-0521">NADP</keyword>
<dbReference type="GO" id="GO:0004499">
    <property type="term" value="F:N,N-dimethylaniline monooxygenase activity"/>
    <property type="evidence" value="ECO:0007669"/>
    <property type="project" value="InterPro"/>
</dbReference>
<evidence type="ECO:0000256" key="6">
    <source>
        <dbReference type="ARBA" id="ARBA00023002"/>
    </source>
</evidence>
<name>A0A848KZR4_9ACTN</name>
<dbReference type="RefSeq" id="WP_170194197.1">
    <property type="nucleotide sequence ID" value="NZ_JABBNB010000009.1"/>
</dbReference>
<comment type="cofactor">
    <cofactor evidence="1">
        <name>FAD</name>
        <dbReference type="ChEBI" id="CHEBI:57692"/>
    </cofactor>
</comment>
<evidence type="ECO:0000313" key="9">
    <source>
        <dbReference type="Proteomes" id="UP000550729"/>
    </source>
</evidence>
<organism evidence="8 9">
    <name type="scientific">Gordonia asplenii</name>
    <dbReference type="NCBI Taxonomy" id="2725283"/>
    <lineage>
        <taxon>Bacteria</taxon>
        <taxon>Bacillati</taxon>
        <taxon>Actinomycetota</taxon>
        <taxon>Actinomycetes</taxon>
        <taxon>Mycobacteriales</taxon>
        <taxon>Gordoniaceae</taxon>
        <taxon>Gordonia</taxon>
    </lineage>
</organism>